<sequence>MASVLRTSLVFQLMCGFHSIAFRLEAPANPAKGELSSGSSDCETKLQMLEEELLRFCQSVQEGLKNGQYDWITHVRGVNATEMARDVMEALRWGRRDASHGLLFTKRAFYDQNSSLLLWSGVSSASRTKCCTSLNTYMLQAGGNDDIQTPFGSILEKIKNKNADGQLLQGCEWPQQEPIWQAASDAVVWRNGHALVRFLVNKPLRGPWTLRESIFFRAELPALARYPPMEGLRVLNEHPVVKCRHLMPIIRDRIEGNGLLEDWRRVKTFSCVDILVSQESPSAGSEYKQLDGRATEFLKPGERLASDCGMKLLTLESSRGCFSRGQIDFGVFQWVAHQLPPGYIPGIASLRLPQLSKDMKQLPAMLPDIVQMFDSSIPLELCLCSSLNQSEEALQHFPPTDLRTACREGAETLLPGLLTSAGDYHPDIRHAAVQALMSIGKEAKESALPELRKAFGNSNAFVRYAATKVLGSMGKEAQGAVQELRNALDDSEYVVRGGAAEALGSLGKTAKAKEVVLPVLRNALGDSSAYVRHGAAEALRSMGEEAKEAVPELRKALGDSEPYLRISASEALGSIGKEAREAVPELRKALGDSNSVVRTYAAKALVSIGKEAKKSVPELRKALGDSEYLVRCGAAEALGAIGTEAKDAVPELLKALVDSSTALVRTSAAGALGSIGTEAREAVPELRKALGDSDASVRQAAADALRSLGQ</sequence>
<comment type="function">
    <text evidence="2">Catalyzes the hydroxylation of the N(6)-(4-aminobutyl)-L-lysine intermediate produced by deoxyhypusine synthase/DHPS on a critical lysine of the eukaryotic translation initiation factor 5A/eIF-5A. This is the second step of the post-translational modification of that lysine into an unusual amino acid residue named hypusine. Hypusination is unique to mature eIF-5A factor and is essential for its function.</text>
</comment>
<evidence type="ECO:0000256" key="1">
    <source>
        <dbReference type="ARBA" id="ARBA00022737"/>
    </source>
</evidence>
<dbReference type="InterPro" id="IPR004155">
    <property type="entry name" value="PBS_lyase_HEAT"/>
</dbReference>
<evidence type="ECO:0000313" key="4">
    <source>
        <dbReference type="Proteomes" id="UP000186817"/>
    </source>
</evidence>
<keyword evidence="1" id="KW-0677">Repeat</keyword>
<evidence type="ECO:0000256" key="2">
    <source>
        <dbReference type="ARBA" id="ARBA00045876"/>
    </source>
</evidence>
<keyword evidence="4" id="KW-1185">Reference proteome</keyword>
<organism evidence="3 4">
    <name type="scientific">Symbiodinium microadriaticum</name>
    <name type="common">Dinoflagellate</name>
    <name type="synonym">Zooxanthella microadriatica</name>
    <dbReference type="NCBI Taxonomy" id="2951"/>
    <lineage>
        <taxon>Eukaryota</taxon>
        <taxon>Sar</taxon>
        <taxon>Alveolata</taxon>
        <taxon>Dinophyceae</taxon>
        <taxon>Suessiales</taxon>
        <taxon>Symbiodiniaceae</taxon>
        <taxon>Symbiodinium</taxon>
    </lineage>
</organism>
<gene>
    <name evidence="3" type="primary">lia1</name>
    <name evidence="3" type="ORF">AK812_SmicGene33885</name>
</gene>
<dbReference type="InterPro" id="IPR000357">
    <property type="entry name" value="HEAT"/>
</dbReference>
<dbReference type="InterPro" id="IPR011989">
    <property type="entry name" value="ARM-like"/>
</dbReference>
<dbReference type="GO" id="GO:0016491">
    <property type="term" value="F:oxidoreductase activity"/>
    <property type="evidence" value="ECO:0007669"/>
    <property type="project" value="TreeGrafter"/>
</dbReference>
<dbReference type="InterPro" id="IPR034085">
    <property type="entry name" value="TOG"/>
</dbReference>
<dbReference type="EMBL" id="LSRX01000993">
    <property type="protein sequence ID" value="OLP85150.1"/>
    <property type="molecule type" value="Genomic_DNA"/>
</dbReference>
<evidence type="ECO:0000313" key="3">
    <source>
        <dbReference type="EMBL" id="OLP85150.1"/>
    </source>
</evidence>
<dbReference type="InterPro" id="IPR021133">
    <property type="entry name" value="HEAT_type_2"/>
</dbReference>
<dbReference type="Proteomes" id="UP000186817">
    <property type="component" value="Unassembled WGS sequence"/>
</dbReference>
<dbReference type="OrthoDB" id="409644at2759"/>
<dbReference type="Gene3D" id="1.25.10.10">
    <property type="entry name" value="Leucine-rich Repeat Variant"/>
    <property type="match status" value="4"/>
</dbReference>
<dbReference type="AlphaFoldDB" id="A0A1Q9CQG4"/>
<dbReference type="InterPro" id="IPR016024">
    <property type="entry name" value="ARM-type_fold"/>
</dbReference>
<dbReference type="SUPFAM" id="SSF48371">
    <property type="entry name" value="ARM repeat"/>
    <property type="match status" value="1"/>
</dbReference>
<proteinExistence type="predicted"/>
<protein>
    <submittedName>
        <fullName evidence="3">Deoxyhypusine hydroxylase</fullName>
    </submittedName>
</protein>
<dbReference type="Pfam" id="PF02985">
    <property type="entry name" value="HEAT"/>
    <property type="match status" value="1"/>
</dbReference>
<dbReference type="SMART" id="SM01349">
    <property type="entry name" value="TOG"/>
    <property type="match status" value="1"/>
</dbReference>
<dbReference type="PANTHER" id="PTHR12697">
    <property type="entry name" value="PBS LYASE HEAT-LIKE PROTEIN"/>
    <property type="match status" value="1"/>
</dbReference>
<dbReference type="Pfam" id="PF13646">
    <property type="entry name" value="HEAT_2"/>
    <property type="match status" value="2"/>
</dbReference>
<accession>A0A1Q9CQG4</accession>
<name>A0A1Q9CQG4_SYMMI</name>
<comment type="caution">
    <text evidence="3">The sequence shown here is derived from an EMBL/GenBank/DDBJ whole genome shotgun (WGS) entry which is preliminary data.</text>
</comment>
<reference evidence="3 4" key="1">
    <citation type="submission" date="2016-02" db="EMBL/GenBank/DDBJ databases">
        <title>Genome analysis of coral dinoflagellate symbionts highlights evolutionary adaptations to a symbiotic lifestyle.</title>
        <authorList>
            <person name="Aranda M."/>
            <person name="Li Y."/>
            <person name="Liew Y.J."/>
            <person name="Baumgarten S."/>
            <person name="Simakov O."/>
            <person name="Wilson M."/>
            <person name="Piel J."/>
            <person name="Ashoor H."/>
            <person name="Bougouffa S."/>
            <person name="Bajic V.B."/>
            <person name="Ryu T."/>
            <person name="Ravasi T."/>
            <person name="Bayer T."/>
            <person name="Micklem G."/>
            <person name="Kim H."/>
            <person name="Bhak J."/>
            <person name="Lajeunesse T.C."/>
            <person name="Voolstra C.R."/>
        </authorList>
    </citation>
    <scope>NUCLEOTIDE SEQUENCE [LARGE SCALE GENOMIC DNA]</scope>
    <source>
        <strain evidence="3 4">CCMP2467</strain>
    </source>
</reference>
<dbReference type="PANTHER" id="PTHR12697:SF5">
    <property type="entry name" value="DEOXYHYPUSINE HYDROXYLASE"/>
    <property type="match status" value="1"/>
</dbReference>
<dbReference type="SMART" id="SM00567">
    <property type="entry name" value="EZ_HEAT"/>
    <property type="match status" value="8"/>
</dbReference>
<dbReference type="PROSITE" id="PS50077">
    <property type="entry name" value="HEAT_REPEAT"/>
    <property type="match status" value="3"/>
</dbReference>